<proteinExistence type="predicted"/>
<dbReference type="EMBL" id="JAPXFL010000013">
    <property type="protein sequence ID" value="KAK9497802.1"/>
    <property type="molecule type" value="Genomic_DNA"/>
</dbReference>
<dbReference type="Pfam" id="PF10300">
    <property type="entry name" value="Iml2-TPR_39"/>
    <property type="match status" value="1"/>
</dbReference>
<dbReference type="InterPro" id="IPR019412">
    <property type="entry name" value="IML2/TPR_39"/>
</dbReference>
<dbReference type="PANTHER" id="PTHR31859">
    <property type="entry name" value="TETRATRICOPEPTIDE REPEAT PROTEIN 39 FAMILY MEMBER"/>
    <property type="match status" value="1"/>
</dbReference>
<accession>A0AAW1CMS4</accession>
<gene>
    <name evidence="1" type="ORF">O3M35_003724</name>
</gene>
<reference evidence="1 2" key="1">
    <citation type="submission" date="2022-12" db="EMBL/GenBank/DDBJ databases">
        <title>Chromosome-level genome assembly of true bugs.</title>
        <authorList>
            <person name="Ma L."/>
            <person name="Li H."/>
        </authorList>
    </citation>
    <scope>NUCLEOTIDE SEQUENCE [LARGE SCALE GENOMIC DNA]</scope>
    <source>
        <strain evidence="1">Lab_2022b</strain>
    </source>
</reference>
<dbReference type="AlphaFoldDB" id="A0AAW1CMS4"/>
<keyword evidence="2" id="KW-1185">Reference proteome</keyword>
<evidence type="ECO:0000313" key="2">
    <source>
        <dbReference type="Proteomes" id="UP001461498"/>
    </source>
</evidence>
<name>A0AAW1CMS4_9HEMI</name>
<dbReference type="Proteomes" id="UP001461498">
    <property type="component" value="Unassembled WGS sequence"/>
</dbReference>
<evidence type="ECO:0000313" key="1">
    <source>
        <dbReference type="EMBL" id="KAK9497802.1"/>
    </source>
</evidence>
<dbReference type="InterPro" id="IPR011990">
    <property type="entry name" value="TPR-like_helical_dom_sf"/>
</dbReference>
<organism evidence="1 2">
    <name type="scientific">Rhynocoris fuscipes</name>
    <dbReference type="NCBI Taxonomy" id="488301"/>
    <lineage>
        <taxon>Eukaryota</taxon>
        <taxon>Metazoa</taxon>
        <taxon>Ecdysozoa</taxon>
        <taxon>Arthropoda</taxon>
        <taxon>Hexapoda</taxon>
        <taxon>Insecta</taxon>
        <taxon>Pterygota</taxon>
        <taxon>Neoptera</taxon>
        <taxon>Paraneoptera</taxon>
        <taxon>Hemiptera</taxon>
        <taxon>Heteroptera</taxon>
        <taxon>Panheteroptera</taxon>
        <taxon>Cimicomorpha</taxon>
        <taxon>Reduviidae</taxon>
        <taxon>Harpactorinae</taxon>
        <taxon>Harpactorini</taxon>
        <taxon>Rhynocoris</taxon>
    </lineage>
</organism>
<comment type="caution">
    <text evidence="1">The sequence shown here is derived from an EMBL/GenBank/DDBJ whole genome shotgun (WGS) entry which is preliminary data.</text>
</comment>
<protein>
    <recommendedName>
        <fullName evidence="3">Tetratricopeptide repeat protein 39B</fullName>
    </recommendedName>
</protein>
<evidence type="ECO:0008006" key="3">
    <source>
        <dbReference type="Google" id="ProtNLM"/>
    </source>
</evidence>
<dbReference type="PANTHER" id="PTHR31859:SF9">
    <property type="entry name" value="TETRATRICOPEPTIDE REPEAT PROTEIN 39B"/>
    <property type="match status" value="1"/>
</dbReference>
<sequence length="572" mass="66418">MDDSDDEIFEDACDFSEIRDELDLDTALRDAKLAVNLFFNNKFDEARSILSPWVGKSMYHTVGDSVFQFLQAMLTFDQEAVTKASQSLKCCISLCNYYRRKQSFSESLGKMMVKRTNYDHLSPEQVHAELCYAEALLLKALLAFIEDETLVSFIKAGLKIRTCFNSYKECSNILKSRDWSNEKHVVHIQSGVHVGIGAFNLMISLLPSRVIKLLEFIGFSGSKQVGLSELKAGYKLNEGLRQVLSVMTLLTYNLIVVYVLSHEEGDLQLANEILTHQLKLYPDGAWFLYFKGRLEFMKGNIADANEWYIKSWHSQNVWPQFHHLCYWELMWTNCLIQNWNEAALYASYLLKDSNWSKTIYGYQKMSALLMLDELSPAHQQELQFLVKSIPEWRQRFAGKSLPMEKFCVRRCERYTMQKKFLLLPAIELIYVWNYFKVLGKKWDMCQAVYKLILKSCLDIDRGKFAGSDYENDNRALLLLMKGCCLSQMKSPLQAEDCFRKIVSMDKQIKHDRYIVPFSQVELALILHSQGKTDVALNILENVKKNYTGYALESRLHFRIHSAVLDFQNRKTK</sequence>
<dbReference type="Gene3D" id="1.25.40.10">
    <property type="entry name" value="Tetratricopeptide repeat domain"/>
    <property type="match status" value="1"/>
</dbReference>